<evidence type="ECO:0000256" key="1">
    <source>
        <dbReference type="SAM" id="MobiDB-lite"/>
    </source>
</evidence>
<gene>
    <name evidence="2" type="ORF">DPMN_139096</name>
</gene>
<comment type="caution">
    <text evidence="2">The sequence shown here is derived from an EMBL/GenBank/DDBJ whole genome shotgun (WGS) entry which is preliminary data.</text>
</comment>
<feature type="region of interest" description="Disordered" evidence="1">
    <location>
        <begin position="21"/>
        <end position="41"/>
    </location>
</feature>
<organism evidence="2 3">
    <name type="scientific">Dreissena polymorpha</name>
    <name type="common">Zebra mussel</name>
    <name type="synonym">Mytilus polymorpha</name>
    <dbReference type="NCBI Taxonomy" id="45954"/>
    <lineage>
        <taxon>Eukaryota</taxon>
        <taxon>Metazoa</taxon>
        <taxon>Spiralia</taxon>
        <taxon>Lophotrochozoa</taxon>
        <taxon>Mollusca</taxon>
        <taxon>Bivalvia</taxon>
        <taxon>Autobranchia</taxon>
        <taxon>Heteroconchia</taxon>
        <taxon>Euheterodonta</taxon>
        <taxon>Imparidentia</taxon>
        <taxon>Neoheterodontei</taxon>
        <taxon>Myida</taxon>
        <taxon>Dreissenoidea</taxon>
        <taxon>Dreissenidae</taxon>
        <taxon>Dreissena</taxon>
    </lineage>
</organism>
<keyword evidence="3" id="KW-1185">Reference proteome</keyword>
<name>A0A9D4G527_DREPO</name>
<reference evidence="2" key="1">
    <citation type="journal article" date="2019" name="bioRxiv">
        <title>The Genome of the Zebra Mussel, Dreissena polymorpha: A Resource for Invasive Species Research.</title>
        <authorList>
            <person name="McCartney M.A."/>
            <person name="Auch B."/>
            <person name="Kono T."/>
            <person name="Mallez S."/>
            <person name="Zhang Y."/>
            <person name="Obille A."/>
            <person name="Becker A."/>
            <person name="Abrahante J.E."/>
            <person name="Garbe J."/>
            <person name="Badalamenti J.P."/>
            <person name="Herman A."/>
            <person name="Mangelson H."/>
            <person name="Liachko I."/>
            <person name="Sullivan S."/>
            <person name="Sone E.D."/>
            <person name="Koren S."/>
            <person name="Silverstein K.A.T."/>
            <person name="Beckman K.B."/>
            <person name="Gohl D.M."/>
        </authorList>
    </citation>
    <scope>NUCLEOTIDE SEQUENCE</scope>
    <source>
        <strain evidence="2">Duluth1</strain>
        <tissue evidence="2">Whole animal</tissue>
    </source>
</reference>
<dbReference type="EMBL" id="JAIWYP010000006">
    <property type="protein sequence ID" value="KAH3810700.1"/>
    <property type="molecule type" value="Genomic_DNA"/>
</dbReference>
<proteinExistence type="predicted"/>
<accession>A0A9D4G527</accession>
<dbReference type="AlphaFoldDB" id="A0A9D4G527"/>
<dbReference type="Proteomes" id="UP000828390">
    <property type="component" value="Unassembled WGS sequence"/>
</dbReference>
<evidence type="ECO:0000313" key="2">
    <source>
        <dbReference type="EMBL" id="KAH3810700.1"/>
    </source>
</evidence>
<sequence>MKAREYEKNAEALDEAFEMAQNDENNFDNLAPGPEQINQDDVEAGNRDSECFIYFNPDRPDTQRQSDIAQDLGLSVASVDISTLKKTLPDLKYRELIKSLNGKQREFFTHVLQTVKINKDKLQVFCQVVQEWGNLC</sequence>
<protein>
    <submittedName>
        <fullName evidence="2">Uncharacterized protein</fullName>
    </submittedName>
</protein>
<evidence type="ECO:0000313" key="3">
    <source>
        <dbReference type="Proteomes" id="UP000828390"/>
    </source>
</evidence>
<reference evidence="2" key="2">
    <citation type="submission" date="2020-11" db="EMBL/GenBank/DDBJ databases">
        <authorList>
            <person name="McCartney M.A."/>
            <person name="Auch B."/>
            <person name="Kono T."/>
            <person name="Mallez S."/>
            <person name="Becker A."/>
            <person name="Gohl D.M."/>
            <person name="Silverstein K.A.T."/>
            <person name="Koren S."/>
            <person name="Bechman K.B."/>
            <person name="Herman A."/>
            <person name="Abrahante J.E."/>
            <person name="Garbe J."/>
        </authorList>
    </citation>
    <scope>NUCLEOTIDE SEQUENCE</scope>
    <source>
        <strain evidence="2">Duluth1</strain>
        <tissue evidence="2">Whole animal</tissue>
    </source>
</reference>